<gene>
    <name evidence="1" type="ORF">LGH74_22085</name>
</gene>
<evidence type="ECO:0000313" key="1">
    <source>
        <dbReference type="EMBL" id="MCB2410694.1"/>
    </source>
</evidence>
<proteinExistence type="predicted"/>
<keyword evidence="2" id="KW-1185">Reference proteome</keyword>
<accession>A0ABS8AXZ8</accession>
<organism evidence="1 2">
    <name type="scientific">Hymenobacter lucidus</name>
    <dbReference type="NCBI Taxonomy" id="2880930"/>
    <lineage>
        <taxon>Bacteria</taxon>
        <taxon>Pseudomonadati</taxon>
        <taxon>Bacteroidota</taxon>
        <taxon>Cytophagia</taxon>
        <taxon>Cytophagales</taxon>
        <taxon>Hymenobacteraceae</taxon>
        <taxon>Hymenobacter</taxon>
    </lineage>
</organism>
<protein>
    <recommendedName>
        <fullName evidence="3">GNAT family N-acetyltransferase</fullName>
    </recommendedName>
</protein>
<evidence type="ECO:0000313" key="2">
    <source>
        <dbReference type="Proteomes" id="UP001165296"/>
    </source>
</evidence>
<dbReference type="InterPro" id="IPR016181">
    <property type="entry name" value="Acyl_CoA_acyltransferase"/>
</dbReference>
<dbReference type="SUPFAM" id="SSF55729">
    <property type="entry name" value="Acyl-CoA N-acyltransferases (Nat)"/>
    <property type="match status" value="1"/>
</dbReference>
<dbReference type="EMBL" id="JAJADR010000010">
    <property type="protein sequence ID" value="MCB2410694.1"/>
    <property type="molecule type" value="Genomic_DNA"/>
</dbReference>
<dbReference type="RefSeq" id="WP_226179839.1">
    <property type="nucleotide sequence ID" value="NZ_JAJADR010000010.1"/>
</dbReference>
<name>A0ABS8AXZ8_9BACT</name>
<dbReference type="Proteomes" id="UP001165296">
    <property type="component" value="Unassembled WGS sequence"/>
</dbReference>
<dbReference type="Gene3D" id="3.40.630.30">
    <property type="match status" value="1"/>
</dbReference>
<sequence length="91" mass="10023">MDVIFAARRVARQLAALIAESDVQGMWTLQAGIFLENEAAVKLYEVAGFRLVGLREKIGQLQSVWPTQSCWNAAARVSATHNLPLPGRRTS</sequence>
<reference evidence="1" key="1">
    <citation type="submission" date="2021-10" db="EMBL/GenBank/DDBJ databases">
        <authorList>
            <person name="Dean J.D."/>
            <person name="Kim M.K."/>
            <person name="Newey C.N."/>
            <person name="Stoker T.S."/>
            <person name="Thompson D.W."/>
            <person name="Grose J.H."/>
        </authorList>
    </citation>
    <scope>NUCLEOTIDE SEQUENCE</scope>
    <source>
        <strain evidence="1">BT178</strain>
    </source>
</reference>
<comment type="caution">
    <text evidence="1">The sequence shown here is derived from an EMBL/GenBank/DDBJ whole genome shotgun (WGS) entry which is preliminary data.</text>
</comment>
<evidence type="ECO:0008006" key="3">
    <source>
        <dbReference type="Google" id="ProtNLM"/>
    </source>
</evidence>